<dbReference type="Gene3D" id="2.40.10.10">
    <property type="entry name" value="Trypsin-like serine proteases"/>
    <property type="match status" value="1"/>
</dbReference>
<dbReference type="PROSITE" id="PS00135">
    <property type="entry name" value="TRYPSIN_SER"/>
    <property type="match status" value="1"/>
</dbReference>
<comment type="subcellular location">
    <subcellularLocation>
        <location evidence="1">Secreted</location>
    </subcellularLocation>
</comment>
<evidence type="ECO:0000256" key="7">
    <source>
        <dbReference type="ARBA" id="ARBA00023157"/>
    </source>
</evidence>
<dbReference type="InterPro" id="IPR033116">
    <property type="entry name" value="TRYPSIN_SER"/>
</dbReference>
<dbReference type="GO" id="GO:0004252">
    <property type="term" value="F:serine-type endopeptidase activity"/>
    <property type="evidence" value="ECO:0007669"/>
    <property type="project" value="InterPro"/>
</dbReference>
<evidence type="ECO:0000256" key="6">
    <source>
        <dbReference type="ARBA" id="ARBA00022825"/>
    </source>
</evidence>
<dbReference type="PROSITE" id="PS50240">
    <property type="entry name" value="TRYPSIN_DOM"/>
    <property type="match status" value="1"/>
</dbReference>
<dbReference type="OMA" id="IRTTIEN"/>
<dbReference type="GO" id="GO:0006508">
    <property type="term" value="P:proteolysis"/>
    <property type="evidence" value="ECO:0007669"/>
    <property type="project" value="UniProtKB-KW"/>
</dbReference>
<feature type="non-terminal residue" evidence="11">
    <location>
        <position position="1"/>
    </location>
</feature>
<dbReference type="PANTHER" id="PTHR24264">
    <property type="entry name" value="TRYPSIN-RELATED"/>
    <property type="match status" value="1"/>
</dbReference>
<dbReference type="PRINTS" id="PR00722">
    <property type="entry name" value="CHYMOTRYPSIN"/>
</dbReference>
<reference evidence="11 12" key="1">
    <citation type="journal article" date="2019" name="J. Hered.">
        <title>An Improved Genome Assembly for Drosophila navojoa, the Basal Species in the mojavensis Cluster.</title>
        <authorList>
            <person name="Vanderlinde T."/>
            <person name="Dupim E.G."/>
            <person name="Nazario-Yepiz N.O."/>
            <person name="Carvalho A.B."/>
        </authorList>
    </citation>
    <scope>NUCLEOTIDE SEQUENCE [LARGE SCALE GENOMIC DNA]</scope>
    <source>
        <strain evidence="11">Navoj_Jal97</strain>
        <tissue evidence="11">Whole organism</tissue>
    </source>
</reference>
<name>A0A484AT03_DRONA</name>
<dbReference type="InterPro" id="IPR043504">
    <property type="entry name" value="Peptidase_S1_PA_chymotrypsin"/>
</dbReference>
<dbReference type="FunFam" id="2.40.10.10:FF:000054">
    <property type="entry name" value="Complement C1r subcomponent"/>
    <property type="match status" value="1"/>
</dbReference>
<evidence type="ECO:0000313" key="11">
    <source>
        <dbReference type="EMBL" id="TDG38741.1"/>
    </source>
</evidence>
<dbReference type="Proteomes" id="UP000295192">
    <property type="component" value="Unassembled WGS sequence"/>
</dbReference>
<dbReference type="InterPro" id="IPR050127">
    <property type="entry name" value="Serine_Proteases_S1"/>
</dbReference>
<evidence type="ECO:0000256" key="5">
    <source>
        <dbReference type="ARBA" id="ARBA00022801"/>
    </source>
</evidence>
<evidence type="ECO:0000259" key="10">
    <source>
        <dbReference type="PROSITE" id="PS50240"/>
    </source>
</evidence>
<proteinExistence type="predicted"/>
<dbReference type="Pfam" id="PF00089">
    <property type="entry name" value="Trypsin"/>
    <property type="match status" value="1"/>
</dbReference>
<gene>
    <name evidence="11" type="ORF">AWZ03_014837</name>
</gene>
<evidence type="ECO:0000256" key="9">
    <source>
        <dbReference type="SAM" id="Phobius"/>
    </source>
</evidence>
<keyword evidence="3" id="KW-0645">Protease</keyword>
<keyword evidence="5" id="KW-0378">Hydrolase</keyword>
<keyword evidence="4" id="KW-0732">Signal</keyword>
<feature type="transmembrane region" description="Helical" evidence="9">
    <location>
        <begin position="189"/>
        <end position="206"/>
    </location>
</feature>
<evidence type="ECO:0000256" key="4">
    <source>
        <dbReference type="ARBA" id="ARBA00022729"/>
    </source>
</evidence>
<protein>
    <recommendedName>
        <fullName evidence="10">Peptidase S1 domain-containing protein</fullName>
    </recommendedName>
</protein>
<dbReference type="SUPFAM" id="SSF50494">
    <property type="entry name" value="Trypsin-like serine proteases"/>
    <property type="match status" value="1"/>
</dbReference>
<comment type="caution">
    <text evidence="11">The sequence shown here is derived from an EMBL/GenBank/DDBJ whole genome shotgun (WGS) entry which is preliminary data.</text>
</comment>
<keyword evidence="9" id="KW-0472">Membrane</keyword>
<feature type="domain" description="Peptidase S1" evidence="10">
    <location>
        <begin position="1"/>
        <end position="184"/>
    </location>
</feature>
<keyword evidence="8" id="KW-0325">Glycoprotein</keyword>
<evidence type="ECO:0000256" key="3">
    <source>
        <dbReference type="ARBA" id="ARBA00022670"/>
    </source>
</evidence>
<dbReference type="GO" id="GO:0005615">
    <property type="term" value="C:extracellular space"/>
    <property type="evidence" value="ECO:0007669"/>
    <property type="project" value="TreeGrafter"/>
</dbReference>
<keyword evidence="12" id="KW-1185">Reference proteome</keyword>
<evidence type="ECO:0000256" key="1">
    <source>
        <dbReference type="ARBA" id="ARBA00004613"/>
    </source>
</evidence>
<keyword evidence="9" id="KW-0812">Transmembrane</keyword>
<dbReference type="CDD" id="cd00190">
    <property type="entry name" value="Tryp_SPc"/>
    <property type="match status" value="1"/>
</dbReference>
<keyword evidence="2" id="KW-0964">Secreted</keyword>
<dbReference type="InterPro" id="IPR009003">
    <property type="entry name" value="Peptidase_S1_PA"/>
</dbReference>
<dbReference type="AlphaFoldDB" id="A0A484AT03"/>
<accession>A0A484AT03</accession>
<keyword evidence="9" id="KW-1133">Transmembrane helix</keyword>
<dbReference type="InterPro" id="IPR001314">
    <property type="entry name" value="Peptidase_S1A"/>
</dbReference>
<evidence type="ECO:0000313" key="12">
    <source>
        <dbReference type="Proteomes" id="UP000295192"/>
    </source>
</evidence>
<dbReference type="PANTHER" id="PTHR24264:SF65">
    <property type="entry name" value="SRCR DOMAIN-CONTAINING PROTEIN"/>
    <property type="match status" value="1"/>
</dbReference>
<dbReference type="InterPro" id="IPR001254">
    <property type="entry name" value="Trypsin_dom"/>
</dbReference>
<evidence type="ECO:0000256" key="8">
    <source>
        <dbReference type="ARBA" id="ARBA00023180"/>
    </source>
</evidence>
<keyword evidence="7" id="KW-1015">Disulfide bond</keyword>
<dbReference type="OrthoDB" id="10059102at2759"/>
<dbReference type="STRING" id="7232.A0A484AT03"/>
<organism evidence="11 12">
    <name type="scientific">Drosophila navojoa</name>
    <name type="common">Fruit fly</name>
    <dbReference type="NCBI Taxonomy" id="7232"/>
    <lineage>
        <taxon>Eukaryota</taxon>
        <taxon>Metazoa</taxon>
        <taxon>Ecdysozoa</taxon>
        <taxon>Arthropoda</taxon>
        <taxon>Hexapoda</taxon>
        <taxon>Insecta</taxon>
        <taxon>Pterygota</taxon>
        <taxon>Neoptera</taxon>
        <taxon>Endopterygota</taxon>
        <taxon>Diptera</taxon>
        <taxon>Brachycera</taxon>
        <taxon>Muscomorpha</taxon>
        <taxon>Ephydroidea</taxon>
        <taxon>Drosophilidae</taxon>
        <taxon>Drosophila</taxon>
    </lineage>
</organism>
<dbReference type="EMBL" id="LSRL02002077">
    <property type="protein sequence ID" value="TDG38741.1"/>
    <property type="molecule type" value="Genomic_DNA"/>
</dbReference>
<evidence type="ECO:0000256" key="2">
    <source>
        <dbReference type="ARBA" id="ARBA00022525"/>
    </source>
</evidence>
<dbReference type="SMART" id="SM00020">
    <property type="entry name" value="Tryp_SPc"/>
    <property type="match status" value="1"/>
</dbReference>
<keyword evidence="6" id="KW-0720">Serine protease</keyword>
<sequence>RNKVMRPSQLRIFAGTSRRLFRSDDTQELLVKKLITHPKFSHSSLTNDVAVITLKTKVKIDGITADVIPIPNKEPTIGAKCTVIGWGTVIQFGPTPDEVLNADVYIQPYAICKQDTLFTKGMLCAADINDYEVDSCQGDSGGPLICDGFVTGIVSFGIGCGERGSYGVYSDVYYYRNWINNNRATQQKLNGLPAFALAIAIALRAFRIQYF</sequence>